<evidence type="ECO:0000256" key="11">
    <source>
        <dbReference type="ARBA" id="ARBA00022842"/>
    </source>
</evidence>
<feature type="transmembrane region" description="Helical" evidence="19">
    <location>
        <begin position="183"/>
        <end position="199"/>
    </location>
</feature>
<feature type="transmembrane region" description="Helical" evidence="19">
    <location>
        <begin position="93"/>
        <end position="113"/>
    </location>
</feature>
<evidence type="ECO:0000256" key="14">
    <source>
        <dbReference type="ARBA" id="ARBA00025228"/>
    </source>
</evidence>
<feature type="transmembrane region" description="Helical" evidence="19">
    <location>
        <begin position="160"/>
        <end position="177"/>
    </location>
</feature>
<dbReference type="PANTHER" id="PTHR34148">
    <property type="entry name" value="ADENOSYLCOBINAMIDE-GDP RIBAZOLETRANSFERASE"/>
    <property type="match status" value="1"/>
</dbReference>
<evidence type="ECO:0000256" key="13">
    <source>
        <dbReference type="ARBA" id="ARBA00023136"/>
    </source>
</evidence>
<name>D2RGE8_ARCPA</name>
<proteinExistence type="inferred from homology"/>
<comment type="similarity">
    <text evidence="4 19">Belongs to the CobS family.</text>
</comment>
<keyword evidence="10 19" id="KW-0812">Transmembrane</keyword>
<keyword evidence="11 19" id="KW-0460">Magnesium</keyword>
<comment type="catalytic activity">
    <reaction evidence="17 19">
        <text>alpha-ribazole + adenosylcob(III)inamide-GDP = adenosylcob(III)alamin + GMP + H(+)</text>
        <dbReference type="Rhea" id="RHEA:16049"/>
        <dbReference type="ChEBI" id="CHEBI:10329"/>
        <dbReference type="ChEBI" id="CHEBI:15378"/>
        <dbReference type="ChEBI" id="CHEBI:18408"/>
        <dbReference type="ChEBI" id="CHEBI:58115"/>
        <dbReference type="ChEBI" id="CHEBI:60487"/>
        <dbReference type="EC" id="2.7.8.26"/>
    </reaction>
</comment>
<evidence type="ECO:0000256" key="16">
    <source>
        <dbReference type="ARBA" id="ARBA00032853"/>
    </source>
</evidence>
<evidence type="ECO:0000256" key="3">
    <source>
        <dbReference type="ARBA" id="ARBA00004663"/>
    </source>
</evidence>
<dbReference type="GO" id="GO:0008818">
    <property type="term" value="F:cobalamin 5'-phosphate synthase activity"/>
    <property type="evidence" value="ECO:0007669"/>
    <property type="project" value="UniProtKB-UniRule"/>
</dbReference>
<evidence type="ECO:0000256" key="8">
    <source>
        <dbReference type="ARBA" id="ARBA00022573"/>
    </source>
</evidence>
<dbReference type="GO" id="GO:0005886">
    <property type="term" value="C:plasma membrane"/>
    <property type="evidence" value="ECO:0007669"/>
    <property type="project" value="UniProtKB-SubCell"/>
</dbReference>
<evidence type="ECO:0000256" key="17">
    <source>
        <dbReference type="ARBA" id="ARBA00048623"/>
    </source>
</evidence>
<dbReference type="KEGG" id="apo:Arcpr_0303"/>
<keyword evidence="13 19" id="KW-0472">Membrane</keyword>
<dbReference type="GeneID" id="8738956"/>
<dbReference type="HAMAP" id="MF_00719">
    <property type="entry name" value="CobS"/>
    <property type="match status" value="1"/>
</dbReference>
<evidence type="ECO:0000256" key="2">
    <source>
        <dbReference type="ARBA" id="ARBA00004651"/>
    </source>
</evidence>
<organism evidence="20 21">
    <name type="scientific">Archaeoglobus profundus (strain DSM 5631 / JCM 9629 / NBRC 100127 / Av18)</name>
    <dbReference type="NCBI Taxonomy" id="572546"/>
    <lineage>
        <taxon>Archaea</taxon>
        <taxon>Methanobacteriati</taxon>
        <taxon>Methanobacteriota</taxon>
        <taxon>Archaeoglobi</taxon>
        <taxon>Archaeoglobales</taxon>
        <taxon>Archaeoglobaceae</taxon>
        <taxon>Archaeoglobus</taxon>
    </lineage>
</organism>
<keyword evidence="12 19" id="KW-1133">Transmembrane helix</keyword>
<feature type="transmembrane region" description="Helical" evidence="19">
    <location>
        <begin position="25"/>
        <end position="46"/>
    </location>
</feature>
<dbReference type="UniPathway" id="UPA00148">
    <property type="reaction ID" value="UER00238"/>
</dbReference>
<dbReference type="NCBIfam" id="TIGR00317">
    <property type="entry name" value="cobS"/>
    <property type="match status" value="1"/>
</dbReference>
<dbReference type="RefSeq" id="WP_012939709.1">
    <property type="nucleotide sequence ID" value="NC_013741.1"/>
</dbReference>
<evidence type="ECO:0000256" key="12">
    <source>
        <dbReference type="ARBA" id="ARBA00022989"/>
    </source>
</evidence>
<dbReference type="HOGENOM" id="CLU_057426_2_0_2"/>
<evidence type="ECO:0000256" key="4">
    <source>
        <dbReference type="ARBA" id="ARBA00010561"/>
    </source>
</evidence>
<keyword evidence="8 19" id="KW-0169">Cobalamin biosynthesis</keyword>
<evidence type="ECO:0000256" key="7">
    <source>
        <dbReference type="ARBA" id="ARBA00022475"/>
    </source>
</evidence>
<dbReference type="GO" id="GO:0051073">
    <property type="term" value="F:adenosylcobinamide-GDP ribazoletransferase activity"/>
    <property type="evidence" value="ECO:0007669"/>
    <property type="project" value="UniProtKB-UniRule"/>
</dbReference>
<dbReference type="eggNOG" id="arCOG04338">
    <property type="taxonomic scope" value="Archaea"/>
</dbReference>
<evidence type="ECO:0000256" key="19">
    <source>
        <dbReference type="HAMAP-Rule" id="MF_00719"/>
    </source>
</evidence>
<keyword evidence="9 19" id="KW-0808">Transferase</keyword>
<dbReference type="PaxDb" id="572546-Arcpr_0303"/>
<evidence type="ECO:0000256" key="1">
    <source>
        <dbReference type="ARBA" id="ARBA00001946"/>
    </source>
</evidence>
<comment type="function">
    <text evidence="14 19">Joins adenosylcobinamide-GDP and alpha-ribazole to generate adenosylcobalamin (Ado-cobalamin). Also synthesizes adenosylcobalamin 5'-phosphate from adenosylcobinamide-GDP and alpha-ribazole 5'-phosphate.</text>
</comment>
<dbReference type="EMBL" id="CP001857">
    <property type="protein sequence ID" value="ADB57373.1"/>
    <property type="molecule type" value="Genomic_DNA"/>
</dbReference>
<comment type="pathway">
    <text evidence="3 19">Cofactor biosynthesis; adenosylcobalamin biosynthesis; adenosylcobalamin from cob(II)yrinate a,c-diamide: step 7/7.</text>
</comment>
<comment type="subcellular location">
    <subcellularLocation>
        <location evidence="2 19">Cell membrane</location>
        <topology evidence="2 19">Multi-pass membrane protein</topology>
    </subcellularLocation>
</comment>
<evidence type="ECO:0000256" key="10">
    <source>
        <dbReference type="ARBA" id="ARBA00022692"/>
    </source>
</evidence>
<evidence type="ECO:0000256" key="9">
    <source>
        <dbReference type="ARBA" id="ARBA00022679"/>
    </source>
</evidence>
<dbReference type="PANTHER" id="PTHR34148:SF1">
    <property type="entry name" value="ADENOSYLCOBINAMIDE-GDP RIBAZOLETRANSFERASE"/>
    <property type="match status" value="1"/>
</dbReference>
<evidence type="ECO:0000313" key="20">
    <source>
        <dbReference type="EMBL" id="ADB57373.1"/>
    </source>
</evidence>
<sequence length="235" mass="25574">MFMDLISFFTRIPAEGKLERVAKQLWALPLLALLTSALPMALLLLKIPIREILALIALYATIGLIHLDGLADFSDGLMAKGDVKVKFRAMKDVNVGIAGIFAVIVVILLQVGALRFAPFYAIFLAELNSKFSILLSLSVKKPLGEGLAKFFMDRLDRRQFFVGFGIYIALIVAVAFYDRIALISALSLIVGLLTIKIALDNFKGLNGDCVGAVAEITRTSSLVLCAILDNPSMII</sequence>
<reference evidence="20 21" key="1">
    <citation type="journal article" date="2010" name="Stand. Genomic Sci.">
        <title>Complete genome sequence of Archaeoglobus profundus type strain (AV18).</title>
        <authorList>
            <person name="von Jan M."/>
            <person name="Lapidus A."/>
            <person name="Del Rio T.G."/>
            <person name="Copeland A."/>
            <person name="Tice H."/>
            <person name="Cheng J.F."/>
            <person name="Lucas S."/>
            <person name="Chen F."/>
            <person name="Nolan M."/>
            <person name="Goodwin L."/>
            <person name="Han C."/>
            <person name="Pitluck S."/>
            <person name="Liolios K."/>
            <person name="Ivanova N."/>
            <person name="Mavromatis K."/>
            <person name="Ovchinnikova G."/>
            <person name="Chertkov O."/>
            <person name="Pati A."/>
            <person name="Chen A."/>
            <person name="Palaniappan K."/>
            <person name="Land M."/>
            <person name="Hauser L."/>
            <person name="Chang Y.J."/>
            <person name="Jeffries C.D."/>
            <person name="Saunders E."/>
            <person name="Brettin T."/>
            <person name="Detter J.C."/>
            <person name="Chain P."/>
            <person name="Eichinger K."/>
            <person name="Huber H."/>
            <person name="Spring S."/>
            <person name="Rohde M."/>
            <person name="Goker M."/>
            <person name="Wirth R."/>
            <person name="Woyke T."/>
            <person name="Bristow J."/>
            <person name="Eisen J.A."/>
            <person name="Markowitz V."/>
            <person name="Hugenholtz P."/>
            <person name="Kyrpides N.C."/>
            <person name="Klenk H.P."/>
        </authorList>
    </citation>
    <scope>NUCLEOTIDE SEQUENCE [LARGE SCALE GENOMIC DNA]</scope>
    <source>
        <strain evidence="21">DSM 5631 / JCM 9629 / NBRC 100127 / Av18</strain>
    </source>
</reference>
<comment type="cofactor">
    <cofactor evidence="1 19">
        <name>Mg(2+)</name>
        <dbReference type="ChEBI" id="CHEBI:18420"/>
    </cofactor>
</comment>
<evidence type="ECO:0000256" key="18">
    <source>
        <dbReference type="ARBA" id="ARBA00049504"/>
    </source>
</evidence>
<keyword evidence="21" id="KW-1185">Reference proteome</keyword>
<accession>D2RGE8</accession>
<evidence type="ECO:0000256" key="5">
    <source>
        <dbReference type="ARBA" id="ARBA00013200"/>
    </source>
</evidence>
<dbReference type="EC" id="2.7.8.26" evidence="5 19"/>
<evidence type="ECO:0000256" key="6">
    <source>
        <dbReference type="ARBA" id="ARBA00015850"/>
    </source>
</evidence>
<keyword evidence="7 19" id="KW-1003">Cell membrane</keyword>
<dbReference type="AlphaFoldDB" id="D2RGE8"/>
<dbReference type="Pfam" id="PF02654">
    <property type="entry name" value="CobS"/>
    <property type="match status" value="1"/>
</dbReference>
<protein>
    <recommendedName>
        <fullName evidence="6 19">Adenosylcobinamide-GDP ribazoletransferase</fullName>
        <ecNumber evidence="5 19">2.7.8.26</ecNumber>
    </recommendedName>
    <alternativeName>
        <fullName evidence="16 19">Cobalamin synthase</fullName>
    </alternativeName>
    <alternativeName>
        <fullName evidence="15 19">Cobalamin-5'-phosphate synthase</fullName>
    </alternativeName>
</protein>
<evidence type="ECO:0000313" key="21">
    <source>
        <dbReference type="Proteomes" id="UP000001901"/>
    </source>
</evidence>
<dbReference type="STRING" id="572546.Arcpr_0303"/>
<dbReference type="Proteomes" id="UP000001901">
    <property type="component" value="Chromosome"/>
</dbReference>
<gene>
    <name evidence="19" type="primary">cobS</name>
    <name evidence="20" type="ordered locus">Arcpr_0303</name>
</gene>
<feature type="transmembrane region" description="Helical" evidence="19">
    <location>
        <begin position="52"/>
        <end position="73"/>
    </location>
</feature>
<dbReference type="InterPro" id="IPR003805">
    <property type="entry name" value="CobS"/>
</dbReference>
<comment type="catalytic activity">
    <reaction evidence="18 19">
        <text>alpha-ribazole 5'-phosphate + adenosylcob(III)inamide-GDP = adenosylcob(III)alamin 5'-phosphate + GMP + H(+)</text>
        <dbReference type="Rhea" id="RHEA:23560"/>
        <dbReference type="ChEBI" id="CHEBI:15378"/>
        <dbReference type="ChEBI" id="CHEBI:57918"/>
        <dbReference type="ChEBI" id="CHEBI:58115"/>
        <dbReference type="ChEBI" id="CHEBI:60487"/>
        <dbReference type="ChEBI" id="CHEBI:60493"/>
        <dbReference type="EC" id="2.7.8.26"/>
    </reaction>
</comment>
<evidence type="ECO:0000256" key="15">
    <source>
        <dbReference type="ARBA" id="ARBA00032605"/>
    </source>
</evidence>
<dbReference type="GO" id="GO:0009236">
    <property type="term" value="P:cobalamin biosynthetic process"/>
    <property type="evidence" value="ECO:0007669"/>
    <property type="project" value="UniProtKB-UniRule"/>
</dbReference>